<dbReference type="InterPro" id="IPR011011">
    <property type="entry name" value="Znf_FYVE_PHD"/>
</dbReference>
<evidence type="ECO:0000256" key="2">
    <source>
        <dbReference type="ARBA" id="ARBA00022771"/>
    </source>
</evidence>
<feature type="compositionally biased region" description="Polar residues" evidence="4">
    <location>
        <begin position="571"/>
        <end position="581"/>
    </location>
</feature>
<dbReference type="InterPro" id="IPR058668">
    <property type="entry name" value="NERD_dom"/>
</dbReference>
<dbReference type="SUPFAM" id="SSF57903">
    <property type="entry name" value="FYVE/PHD zinc finger"/>
    <property type="match status" value="1"/>
</dbReference>
<dbReference type="Gene3D" id="3.30.40.10">
    <property type="entry name" value="Zinc/RING finger domain, C3HC4 (zinc finger)"/>
    <property type="match status" value="1"/>
</dbReference>
<dbReference type="CDD" id="cd00072">
    <property type="entry name" value="GYF"/>
    <property type="match status" value="1"/>
</dbReference>
<dbReference type="RefSeq" id="XP_020096516.1">
    <property type="nucleotide sequence ID" value="XM_020240927.1"/>
</dbReference>
<dbReference type="Gene3D" id="1.10.245.10">
    <property type="entry name" value="SWIB/MDM2 domain"/>
    <property type="match status" value="1"/>
</dbReference>
<dbReference type="InterPro" id="IPR035445">
    <property type="entry name" value="GYF-like_dom_sf"/>
</dbReference>
<feature type="region of interest" description="Disordered" evidence="4">
    <location>
        <begin position="557"/>
        <end position="611"/>
    </location>
</feature>
<dbReference type="SUPFAM" id="SSF47592">
    <property type="entry name" value="SWIB/MDM2 domain"/>
    <property type="match status" value="1"/>
</dbReference>
<reference evidence="8" key="1">
    <citation type="journal article" date="2015" name="Nat. Genet.">
        <title>The pineapple genome and the evolution of CAM photosynthesis.</title>
        <authorList>
            <person name="Ming R."/>
            <person name="VanBuren R."/>
            <person name="Wai C.M."/>
            <person name="Tang H."/>
            <person name="Schatz M.C."/>
            <person name="Bowers J.E."/>
            <person name="Lyons E."/>
            <person name="Wang M.L."/>
            <person name="Chen J."/>
            <person name="Biggers E."/>
            <person name="Zhang J."/>
            <person name="Huang L."/>
            <person name="Zhang L."/>
            <person name="Miao W."/>
            <person name="Zhang J."/>
            <person name="Ye Z."/>
            <person name="Miao C."/>
            <person name="Lin Z."/>
            <person name="Wang H."/>
            <person name="Zhou H."/>
            <person name="Yim W.C."/>
            <person name="Priest H.D."/>
            <person name="Zheng C."/>
            <person name="Woodhouse M."/>
            <person name="Edger P.P."/>
            <person name="Guyot R."/>
            <person name="Guo H.B."/>
            <person name="Guo H."/>
            <person name="Zheng G."/>
            <person name="Singh R."/>
            <person name="Sharma A."/>
            <person name="Min X."/>
            <person name="Zheng Y."/>
            <person name="Lee H."/>
            <person name="Gurtowski J."/>
            <person name="Sedlazeck F.J."/>
            <person name="Harkess A."/>
            <person name="McKain M.R."/>
            <person name="Liao Z."/>
            <person name="Fang J."/>
            <person name="Liu J."/>
            <person name="Zhang X."/>
            <person name="Zhang Q."/>
            <person name="Hu W."/>
            <person name="Qin Y."/>
            <person name="Wang K."/>
            <person name="Chen L.Y."/>
            <person name="Shirley N."/>
            <person name="Lin Y.R."/>
            <person name="Liu L.Y."/>
            <person name="Hernandez A.G."/>
            <person name="Wright C.L."/>
            <person name="Bulone V."/>
            <person name="Tuskan G.A."/>
            <person name="Heath K."/>
            <person name="Zee F."/>
            <person name="Moore P.H."/>
            <person name="Sunkar R."/>
            <person name="Leebens-Mack J.H."/>
            <person name="Mockler T."/>
            <person name="Bennetzen J.L."/>
            <person name="Freeling M."/>
            <person name="Sankoff D."/>
            <person name="Paterson A.H."/>
            <person name="Zhu X."/>
            <person name="Yang X."/>
            <person name="Smith J.A."/>
            <person name="Cushman J.C."/>
            <person name="Paull R.E."/>
            <person name="Yu Q."/>
        </authorList>
    </citation>
    <scope>NUCLEOTIDE SEQUENCE [LARGE SCALE GENOMIC DNA]</scope>
    <source>
        <strain evidence="8">cv. F153</strain>
    </source>
</reference>
<dbReference type="SMART" id="SM00719">
    <property type="entry name" value="Plus3"/>
    <property type="match status" value="1"/>
</dbReference>
<dbReference type="Pfam" id="PF03126">
    <property type="entry name" value="Plus-3"/>
    <property type="match status" value="1"/>
</dbReference>
<dbReference type="InterPro" id="IPR013083">
    <property type="entry name" value="Znf_RING/FYVE/PHD"/>
</dbReference>
<dbReference type="PANTHER" id="PTHR46851">
    <property type="entry name" value="OS01G0884500 PROTEIN"/>
    <property type="match status" value="1"/>
</dbReference>
<dbReference type="PROSITE" id="PS51360">
    <property type="entry name" value="PLUS3"/>
    <property type="match status" value="1"/>
</dbReference>
<dbReference type="Pfam" id="PF02213">
    <property type="entry name" value="GYF"/>
    <property type="match status" value="1"/>
</dbReference>
<sequence>MGRVKRNKEEIAEDYCFACKDGGHLRVCDFKSCLKAYHPQCVGKESSFLETDEQWNCGWHSCFICKRSSFVQCFCCPSSVCRKCIREVEFVQAKKKTKGFCNNCLRLTILIEKNVDVDSDGGKVDFKDSETYEFLFKDYWAIVKDKEHLSLTDLQVANALLKGGKSYTSESDSDRCSVEQQTYEDDDLQDNSDDETSFLANLKRKKRRKVKAPIKRCKSKKKTYVGWGSEELIGFLSSIGKDTKEPITQLDASEIVKDYIQSNNLLHTNKKKKNVICDERLLSLFRRKKLKLHKIYSLLESHFAANGDSDDEISLSSEEEDNMVLREKKRNISSEFKVKKSNSNYYREKFLGSMKSSSASIIEENIKLVYLKRSLVIDLLKYPENFEQKVVGCFVRVKRDPKDFYNMPQKVYQLGQVNGIKKVTETYKIGELKTDVVLCISNMVKDVQISMLSDDDFEEEECEDLRQLVKEGLLERPTVGQLEEKAKSVHADIISHWIDRELVRLQRLIDQANEKGWRRELYECIDKRELLRTPEERQRLLKEIPKVIADIEGEIRDTTCSSEDHEETKDGNVTNVNSPQKVSAVKRADSGENAAAEGPEETNPRNSSLCNENCDDRHKVIEIAGSKENPKRNKARKALAVDLAEDDDSLITLEKSKPSTTFKVISNQVICESDTVWHYIDPQGKGQGPFSMAMLREWKEGGFFDSNFKVWRTGQSPENSILLRDALRLTIKIVD</sequence>
<feature type="compositionally biased region" description="Basic and acidic residues" evidence="4">
    <location>
        <begin position="557"/>
        <end position="570"/>
    </location>
</feature>
<evidence type="ECO:0000313" key="9">
    <source>
        <dbReference type="RefSeq" id="XP_020096516.1"/>
    </source>
</evidence>
<dbReference type="InterPro" id="IPR001965">
    <property type="entry name" value="Znf_PHD"/>
</dbReference>
<organism evidence="8 9">
    <name type="scientific">Ananas comosus</name>
    <name type="common">Pineapple</name>
    <name type="synonym">Ananas ananas</name>
    <dbReference type="NCBI Taxonomy" id="4615"/>
    <lineage>
        <taxon>Eukaryota</taxon>
        <taxon>Viridiplantae</taxon>
        <taxon>Streptophyta</taxon>
        <taxon>Embryophyta</taxon>
        <taxon>Tracheophyta</taxon>
        <taxon>Spermatophyta</taxon>
        <taxon>Magnoliopsida</taxon>
        <taxon>Liliopsida</taxon>
        <taxon>Poales</taxon>
        <taxon>Bromeliaceae</taxon>
        <taxon>Bromelioideae</taxon>
        <taxon>Ananas</taxon>
    </lineage>
</organism>
<dbReference type="AlphaFoldDB" id="A0A6P5FJL9"/>
<evidence type="ECO:0000256" key="3">
    <source>
        <dbReference type="ARBA" id="ARBA00022833"/>
    </source>
</evidence>
<dbReference type="PROSITE" id="PS51925">
    <property type="entry name" value="SWIB_MDM2"/>
    <property type="match status" value="1"/>
</dbReference>
<feature type="domain" description="DM2" evidence="7">
    <location>
        <begin position="221"/>
        <end position="305"/>
    </location>
</feature>
<dbReference type="Pfam" id="PF25980">
    <property type="entry name" value="NERD_plant"/>
    <property type="match status" value="1"/>
</dbReference>
<dbReference type="SUPFAM" id="SSF159042">
    <property type="entry name" value="Plus3-like"/>
    <property type="match status" value="1"/>
</dbReference>
<protein>
    <submittedName>
        <fullName evidence="9">Uncharacterized protein At5g08430-like isoform X1</fullName>
    </submittedName>
</protein>
<dbReference type="CDD" id="cd15568">
    <property type="entry name" value="PHD5_NSD"/>
    <property type="match status" value="1"/>
</dbReference>
<dbReference type="InterPro" id="IPR036885">
    <property type="entry name" value="SWIB_MDM2_dom_sf"/>
</dbReference>
<dbReference type="InterPro" id="IPR036128">
    <property type="entry name" value="Plus3-like_sf"/>
</dbReference>
<dbReference type="SMART" id="SM00249">
    <property type="entry name" value="PHD"/>
    <property type="match status" value="1"/>
</dbReference>
<gene>
    <name evidence="9" type="primary">LOC109715770</name>
</gene>
<dbReference type="GO" id="GO:0003677">
    <property type="term" value="F:DNA binding"/>
    <property type="evidence" value="ECO:0007669"/>
    <property type="project" value="InterPro"/>
</dbReference>
<dbReference type="PROSITE" id="PS50829">
    <property type="entry name" value="GYF"/>
    <property type="match status" value="1"/>
</dbReference>
<dbReference type="SUPFAM" id="SSF55277">
    <property type="entry name" value="GYF domain"/>
    <property type="match status" value="1"/>
</dbReference>
<dbReference type="InterPro" id="IPR004343">
    <property type="entry name" value="Plus-3_dom"/>
</dbReference>
<dbReference type="GeneID" id="109715770"/>
<dbReference type="Gene3D" id="3.30.1490.40">
    <property type="match status" value="1"/>
</dbReference>
<dbReference type="OrthoDB" id="1870062at2759"/>
<name>A0A6P5FJL9_ANACO</name>
<proteinExistence type="predicted"/>
<dbReference type="GO" id="GO:0008270">
    <property type="term" value="F:zinc ion binding"/>
    <property type="evidence" value="ECO:0007669"/>
    <property type="project" value="UniProtKB-KW"/>
</dbReference>
<dbReference type="Pfam" id="PF22908">
    <property type="entry name" value="PHD_NSD"/>
    <property type="match status" value="1"/>
</dbReference>
<keyword evidence="1" id="KW-0479">Metal-binding</keyword>
<reference evidence="9" key="2">
    <citation type="submission" date="2025-08" db="UniProtKB">
        <authorList>
            <consortium name="RefSeq"/>
        </authorList>
    </citation>
    <scope>IDENTIFICATION</scope>
    <source>
        <tissue evidence="9">Leaf</tissue>
    </source>
</reference>
<evidence type="ECO:0000259" key="5">
    <source>
        <dbReference type="PROSITE" id="PS50829"/>
    </source>
</evidence>
<dbReference type="PANTHER" id="PTHR46851:SF11">
    <property type="entry name" value="GYF DOMAIN-CONTAINING PROTEIN"/>
    <property type="match status" value="1"/>
</dbReference>
<feature type="domain" description="Plus3" evidence="6">
    <location>
        <begin position="360"/>
        <end position="494"/>
    </location>
</feature>
<dbReference type="Gene3D" id="3.90.70.200">
    <property type="entry name" value="Plus-3 domain"/>
    <property type="match status" value="1"/>
</dbReference>
<dbReference type="InterPro" id="IPR045894">
    <property type="entry name" value="At5g08430-like"/>
</dbReference>
<dbReference type="Proteomes" id="UP000515123">
    <property type="component" value="Linkage group 1"/>
</dbReference>
<dbReference type="InterPro" id="IPR003169">
    <property type="entry name" value="GYF"/>
</dbReference>
<keyword evidence="8" id="KW-1185">Reference proteome</keyword>
<evidence type="ECO:0000313" key="8">
    <source>
        <dbReference type="Proteomes" id="UP000515123"/>
    </source>
</evidence>
<evidence type="ECO:0000259" key="7">
    <source>
        <dbReference type="PROSITE" id="PS51925"/>
    </source>
</evidence>
<dbReference type="CDD" id="cd10567">
    <property type="entry name" value="SWIB-MDM2_like"/>
    <property type="match status" value="1"/>
</dbReference>
<keyword evidence="3" id="KW-0862">Zinc</keyword>
<evidence type="ECO:0000259" key="6">
    <source>
        <dbReference type="PROSITE" id="PS51360"/>
    </source>
</evidence>
<evidence type="ECO:0000256" key="4">
    <source>
        <dbReference type="SAM" id="MobiDB-lite"/>
    </source>
</evidence>
<dbReference type="InterPro" id="IPR055198">
    <property type="entry name" value="NSD_PHD"/>
</dbReference>
<evidence type="ECO:0000256" key="1">
    <source>
        <dbReference type="ARBA" id="ARBA00022723"/>
    </source>
</evidence>
<dbReference type="InterPro" id="IPR003121">
    <property type="entry name" value="SWIB_MDM2_domain"/>
</dbReference>
<dbReference type="Pfam" id="PF02201">
    <property type="entry name" value="SWIB"/>
    <property type="match status" value="1"/>
</dbReference>
<dbReference type="SMART" id="SM00444">
    <property type="entry name" value="GYF"/>
    <property type="match status" value="1"/>
</dbReference>
<keyword evidence="2" id="KW-0863">Zinc-finger</keyword>
<feature type="domain" description="GYF" evidence="5">
    <location>
        <begin position="674"/>
        <end position="728"/>
    </location>
</feature>
<accession>A0A6P5FJL9</accession>